<gene>
    <name evidence="1" type="ORF">CSOL1703_00010181</name>
</gene>
<proteinExistence type="predicted"/>
<evidence type="ECO:0000313" key="2">
    <source>
        <dbReference type="Proteomes" id="UP000775872"/>
    </source>
</evidence>
<name>A0A9N9W2X7_9HYPO</name>
<keyword evidence="2" id="KW-1185">Reference proteome</keyword>
<protein>
    <submittedName>
        <fullName evidence="1">Uncharacterized protein</fullName>
    </submittedName>
</protein>
<accession>A0A9N9W2X7</accession>
<evidence type="ECO:0000313" key="1">
    <source>
        <dbReference type="EMBL" id="CAH0044436.1"/>
    </source>
</evidence>
<comment type="caution">
    <text evidence="1">The sequence shown here is derived from an EMBL/GenBank/DDBJ whole genome shotgun (WGS) entry which is preliminary data.</text>
</comment>
<dbReference type="AlphaFoldDB" id="A0A9N9W2X7"/>
<dbReference type="EMBL" id="CABFOC020000005">
    <property type="protein sequence ID" value="CAH0044436.1"/>
    <property type="molecule type" value="Genomic_DNA"/>
</dbReference>
<reference evidence="1" key="1">
    <citation type="submission" date="2021-10" db="EMBL/GenBank/DDBJ databases">
        <authorList>
            <person name="Piombo E."/>
        </authorList>
    </citation>
    <scope>NUCLEOTIDE SEQUENCE</scope>
</reference>
<sequence>MPEVLLRVDKYPFADEAGVFIERSNELFVISAQCVDSSGVKKAQISKILLGNGTKPAVQEEIPCDQIQMGNGRVNYQGGSFFCSQASLSEPSGLFKTEADDHHVKLVVTS</sequence>
<dbReference type="Proteomes" id="UP000775872">
    <property type="component" value="Unassembled WGS sequence"/>
</dbReference>
<organism evidence="1 2">
    <name type="scientific">Clonostachys solani</name>
    <dbReference type="NCBI Taxonomy" id="160281"/>
    <lineage>
        <taxon>Eukaryota</taxon>
        <taxon>Fungi</taxon>
        <taxon>Dikarya</taxon>
        <taxon>Ascomycota</taxon>
        <taxon>Pezizomycotina</taxon>
        <taxon>Sordariomycetes</taxon>
        <taxon>Hypocreomycetidae</taxon>
        <taxon>Hypocreales</taxon>
        <taxon>Bionectriaceae</taxon>
        <taxon>Clonostachys</taxon>
    </lineage>
</organism>